<evidence type="ECO:0000256" key="1">
    <source>
        <dbReference type="SAM" id="Phobius"/>
    </source>
</evidence>
<dbReference type="RefSeq" id="WP_160632504.1">
    <property type="nucleotide sequence ID" value="NZ_WWNE01000005.1"/>
</dbReference>
<evidence type="ECO:0000313" key="2">
    <source>
        <dbReference type="EMBL" id="NBG65551.1"/>
    </source>
</evidence>
<sequence>MDKDTKKILVNGIAILSAFALKKVAEKLIEKSTEDGIPDEPENPSNNQTWPQAIAYAAISGAAIGVFRLIAERTANQQLEKIYD</sequence>
<accession>A0A6N9NJ94</accession>
<name>A0A6N9NJ94_9FLAO</name>
<protein>
    <submittedName>
        <fullName evidence="2">DUF4235 domain-containing protein</fullName>
    </submittedName>
</protein>
<feature type="transmembrane region" description="Helical" evidence="1">
    <location>
        <begin position="53"/>
        <end position="71"/>
    </location>
</feature>
<keyword evidence="3" id="KW-1185">Reference proteome</keyword>
<dbReference type="AlphaFoldDB" id="A0A6N9NJ94"/>
<evidence type="ECO:0000313" key="3">
    <source>
        <dbReference type="Proteomes" id="UP000470771"/>
    </source>
</evidence>
<comment type="caution">
    <text evidence="2">The sequence shown here is derived from an EMBL/GenBank/DDBJ whole genome shotgun (WGS) entry which is preliminary data.</text>
</comment>
<keyword evidence="1" id="KW-1133">Transmembrane helix</keyword>
<gene>
    <name evidence="2" type="ORF">GQN54_05450</name>
</gene>
<dbReference type="Proteomes" id="UP000470771">
    <property type="component" value="Unassembled WGS sequence"/>
</dbReference>
<dbReference type="Pfam" id="PF14019">
    <property type="entry name" value="DUF4235"/>
    <property type="match status" value="1"/>
</dbReference>
<dbReference type="EMBL" id="WWNE01000005">
    <property type="protein sequence ID" value="NBG65551.1"/>
    <property type="molecule type" value="Genomic_DNA"/>
</dbReference>
<keyword evidence="1" id="KW-0472">Membrane</keyword>
<organism evidence="2 3">
    <name type="scientific">Acidiluteibacter ferrifornacis</name>
    <dbReference type="NCBI Taxonomy" id="2692424"/>
    <lineage>
        <taxon>Bacteria</taxon>
        <taxon>Pseudomonadati</taxon>
        <taxon>Bacteroidota</taxon>
        <taxon>Flavobacteriia</taxon>
        <taxon>Flavobacteriales</taxon>
        <taxon>Cryomorphaceae</taxon>
        <taxon>Acidiluteibacter</taxon>
    </lineage>
</organism>
<proteinExistence type="predicted"/>
<dbReference type="InterPro" id="IPR025329">
    <property type="entry name" value="DUF4235"/>
</dbReference>
<keyword evidence="1" id="KW-0812">Transmembrane</keyword>
<reference evidence="2 3" key="1">
    <citation type="submission" date="2019-12" db="EMBL/GenBank/DDBJ databases">
        <authorList>
            <person name="Zhao J."/>
        </authorList>
    </citation>
    <scope>NUCLEOTIDE SEQUENCE [LARGE SCALE GENOMIC DNA]</scope>
    <source>
        <strain evidence="2 3">S-15</strain>
    </source>
</reference>